<comment type="cofactor">
    <cofactor evidence="1">
        <name>Mg(2+)</name>
        <dbReference type="ChEBI" id="CHEBI:18420"/>
    </cofactor>
</comment>
<evidence type="ECO:0000256" key="9">
    <source>
        <dbReference type="ARBA" id="ARBA00023172"/>
    </source>
</evidence>
<proteinExistence type="predicted"/>
<dbReference type="GO" id="GO:0006281">
    <property type="term" value="P:DNA repair"/>
    <property type="evidence" value="ECO:0007669"/>
    <property type="project" value="UniProtKB-KW"/>
</dbReference>
<dbReference type="AlphaFoldDB" id="A0AAV9J2S0"/>
<comment type="subcellular location">
    <subcellularLocation>
        <location evidence="2">Nucleus</location>
    </subcellularLocation>
</comment>
<dbReference type="GO" id="GO:0046872">
    <property type="term" value="F:metal ion binding"/>
    <property type="evidence" value="ECO:0007669"/>
    <property type="project" value="UniProtKB-KW"/>
</dbReference>
<dbReference type="Proteomes" id="UP001301350">
    <property type="component" value="Unassembled WGS sequence"/>
</dbReference>
<evidence type="ECO:0008006" key="16">
    <source>
        <dbReference type="Google" id="ProtNLM"/>
    </source>
</evidence>
<dbReference type="PANTHER" id="PTHR21077:SF5">
    <property type="entry name" value="CROSSOVER JUNCTION ENDONUCLEASE MMS4"/>
    <property type="match status" value="1"/>
</dbReference>
<evidence type="ECO:0000256" key="2">
    <source>
        <dbReference type="ARBA" id="ARBA00004123"/>
    </source>
</evidence>
<dbReference type="InterPro" id="IPR042530">
    <property type="entry name" value="EME1/EME2_C"/>
</dbReference>
<keyword evidence="8" id="KW-0460">Magnesium</keyword>
<evidence type="ECO:0000256" key="1">
    <source>
        <dbReference type="ARBA" id="ARBA00001946"/>
    </source>
</evidence>
<dbReference type="GO" id="GO:0051321">
    <property type="term" value="P:meiotic cell cycle"/>
    <property type="evidence" value="ECO:0007669"/>
    <property type="project" value="UniProtKB-KW"/>
</dbReference>
<evidence type="ECO:0000313" key="15">
    <source>
        <dbReference type="Proteomes" id="UP001301350"/>
    </source>
</evidence>
<keyword evidence="4" id="KW-0479">Metal-binding</keyword>
<evidence type="ECO:0000256" key="11">
    <source>
        <dbReference type="ARBA" id="ARBA00023242"/>
    </source>
</evidence>
<dbReference type="PANTHER" id="PTHR21077">
    <property type="entry name" value="EME1 PROTEIN"/>
    <property type="match status" value="1"/>
</dbReference>
<keyword evidence="6" id="KW-0227">DNA damage</keyword>
<evidence type="ECO:0000256" key="8">
    <source>
        <dbReference type="ARBA" id="ARBA00022842"/>
    </source>
</evidence>
<evidence type="ECO:0000256" key="5">
    <source>
        <dbReference type="ARBA" id="ARBA00022759"/>
    </source>
</evidence>
<dbReference type="GO" id="GO:0006310">
    <property type="term" value="P:DNA recombination"/>
    <property type="evidence" value="ECO:0007669"/>
    <property type="project" value="UniProtKB-KW"/>
</dbReference>
<dbReference type="GO" id="GO:0048476">
    <property type="term" value="C:Holliday junction resolvase complex"/>
    <property type="evidence" value="ECO:0007669"/>
    <property type="project" value="InterPro"/>
</dbReference>
<evidence type="ECO:0000256" key="7">
    <source>
        <dbReference type="ARBA" id="ARBA00022801"/>
    </source>
</evidence>
<accession>A0AAV9J2S0</accession>
<dbReference type="GO" id="GO:0005634">
    <property type="term" value="C:nucleus"/>
    <property type="evidence" value="ECO:0007669"/>
    <property type="project" value="UniProtKB-SubCell"/>
</dbReference>
<dbReference type="EMBL" id="JANCYW010000020">
    <property type="protein sequence ID" value="KAK4538784.1"/>
    <property type="molecule type" value="Genomic_DNA"/>
</dbReference>
<organism evidence="14 15">
    <name type="scientific">Cyanidium caldarium</name>
    <name type="common">Red alga</name>
    <dbReference type="NCBI Taxonomy" id="2771"/>
    <lineage>
        <taxon>Eukaryota</taxon>
        <taxon>Rhodophyta</taxon>
        <taxon>Bangiophyceae</taxon>
        <taxon>Cyanidiales</taxon>
        <taxon>Cyanidiaceae</taxon>
        <taxon>Cyanidium</taxon>
    </lineage>
</organism>
<evidence type="ECO:0000256" key="4">
    <source>
        <dbReference type="ARBA" id="ARBA00022723"/>
    </source>
</evidence>
<keyword evidence="11" id="KW-0539">Nucleus</keyword>
<evidence type="ECO:0000256" key="12">
    <source>
        <dbReference type="ARBA" id="ARBA00023254"/>
    </source>
</evidence>
<name>A0AAV9J2S0_CYACA</name>
<keyword evidence="9" id="KW-0233">DNA recombination</keyword>
<evidence type="ECO:0000313" key="14">
    <source>
        <dbReference type="EMBL" id="KAK4538784.1"/>
    </source>
</evidence>
<keyword evidence="12" id="KW-0469">Meiosis</keyword>
<keyword evidence="3" id="KW-0540">Nuclease</keyword>
<sequence>MNGLMWGECGGEVSTVDVVDDSDASVVWVPSAERETPIAAEVRRRRSAWDDHDTDRSVEAWTPLAAVMGREVLGDARAGAGAGAPEGGFAEEAVGASDTEMEQVGRQLAAVLSCLGRGDGENSGSAASVASDEHPSKSRPLARTHAAGARRPSASAFGSRRVCLSQQDTVLMHGSGAFADREGQQVLQELSACLPGRVAGDDPHLFPYAILWRLRREGGRAALAPAGSPGHCRRADRCGSALPYVILRLDAPTFLQLLASPAAREAEARLVRTAFPEPVRVEWVVESLGQAMKRAQRRQATHVRGPSMPLTPQTLARVRVQLLQRHRIDLLCLPSWRDTAAHISGIDEALALAQYSDDVMDATDTLPFCRPIVAADTPMLTQRPVRRAPDSPTATSPRAKSRALLRMLQCIPRVSAAPAKAIVARYPSVRALYRAYEQCDDDHARRRLLQDLLLRDQRRLGPALSERICRVFWAREGHTAVES</sequence>
<evidence type="ECO:0000256" key="13">
    <source>
        <dbReference type="SAM" id="MobiDB-lite"/>
    </source>
</evidence>
<dbReference type="Pfam" id="PF21292">
    <property type="entry name" value="EME1-MUS81_C"/>
    <property type="match status" value="1"/>
</dbReference>
<dbReference type="InterPro" id="IPR033310">
    <property type="entry name" value="Mms4/EME1/EME2"/>
</dbReference>
<keyword evidence="5" id="KW-0255">Endonuclease</keyword>
<feature type="region of interest" description="Disordered" evidence="13">
    <location>
        <begin position="122"/>
        <end position="153"/>
    </location>
</feature>
<comment type="caution">
    <text evidence="14">The sequence shown here is derived from an EMBL/GenBank/DDBJ whole genome shotgun (WGS) entry which is preliminary data.</text>
</comment>
<dbReference type="Gene3D" id="1.10.150.670">
    <property type="entry name" value="Crossover junction endonuclease EME1, DNA-binding domain"/>
    <property type="match status" value="1"/>
</dbReference>
<protein>
    <recommendedName>
        <fullName evidence="16">ERCC4 domain-containing protein</fullName>
    </recommendedName>
</protein>
<gene>
    <name evidence="14" type="ORF">CDCA_CDCA20G4809</name>
</gene>
<evidence type="ECO:0000256" key="10">
    <source>
        <dbReference type="ARBA" id="ARBA00023204"/>
    </source>
</evidence>
<evidence type="ECO:0000256" key="3">
    <source>
        <dbReference type="ARBA" id="ARBA00022722"/>
    </source>
</evidence>
<keyword evidence="7" id="KW-0378">Hydrolase</keyword>
<evidence type="ECO:0000256" key="6">
    <source>
        <dbReference type="ARBA" id="ARBA00022763"/>
    </source>
</evidence>
<dbReference type="GO" id="GO:0016787">
    <property type="term" value="F:hydrolase activity"/>
    <property type="evidence" value="ECO:0007669"/>
    <property type="project" value="UniProtKB-KW"/>
</dbReference>
<keyword evidence="10" id="KW-0234">DNA repair</keyword>
<keyword evidence="15" id="KW-1185">Reference proteome</keyword>
<reference evidence="14 15" key="1">
    <citation type="submission" date="2022-07" db="EMBL/GenBank/DDBJ databases">
        <title>Genome-wide signatures of adaptation to extreme environments.</title>
        <authorList>
            <person name="Cho C.H."/>
            <person name="Yoon H.S."/>
        </authorList>
    </citation>
    <scope>NUCLEOTIDE SEQUENCE [LARGE SCALE GENOMIC DNA]</scope>
    <source>
        <strain evidence="14 15">DBV 063 E5</strain>
    </source>
</reference>
<dbReference type="GO" id="GO:0004519">
    <property type="term" value="F:endonuclease activity"/>
    <property type="evidence" value="ECO:0007669"/>
    <property type="project" value="UniProtKB-KW"/>
</dbReference>